<dbReference type="EMBL" id="JAWXVH010000002">
    <property type="protein sequence ID" value="MDX6185103.1"/>
    <property type="molecule type" value="Genomic_DNA"/>
</dbReference>
<evidence type="ECO:0000313" key="3">
    <source>
        <dbReference type="EMBL" id="MDX6185103.1"/>
    </source>
</evidence>
<keyword evidence="1" id="KW-0812">Transmembrane</keyword>
<dbReference type="EMBL" id="JAWXVG010000002">
    <property type="protein sequence ID" value="MDX6181863.1"/>
    <property type="molecule type" value="Genomic_DNA"/>
</dbReference>
<evidence type="ECO:0000313" key="2">
    <source>
        <dbReference type="EMBL" id="MDX6181863.1"/>
    </source>
</evidence>
<accession>A0AAJ2S5X5</accession>
<proteinExistence type="predicted"/>
<feature type="transmembrane region" description="Helical" evidence="1">
    <location>
        <begin position="111"/>
        <end position="128"/>
    </location>
</feature>
<sequence>MTDAAIRDKVLELFKKERSKPDSEFDESHFLDFLTYPAHSRDTIKNSFLGVRKYYRFMGKLELEFAICFTPYDLDKYYSVNSITKKIQERIEKKLGNLLVLKERNEEKDKYFIEILLIIILIVIYIVLEIHLVSIVLSLLFGITICWILHNKIHHRVHNYRLRMKILEKEQYK</sequence>
<dbReference type="RefSeq" id="WP_229973456.1">
    <property type="nucleotide sequence ID" value="NZ_CP087133.1"/>
</dbReference>
<organism evidence="3 4">
    <name type="scientific">Flavobacterium flavipigmentatum</name>
    <dbReference type="NCBI Taxonomy" id="2893884"/>
    <lineage>
        <taxon>Bacteria</taxon>
        <taxon>Pseudomonadati</taxon>
        <taxon>Bacteroidota</taxon>
        <taxon>Flavobacteriia</taxon>
        <taxon>Flavobacteriales</taxon>
        <taxon>Flavobacteriaceae</taxon>
        <taxon>Flavobacterium</taxon>
    </lineage>
</organism>
<reference evidence="3 5" key="1">
    <citation type="submission" date="2023-11" db="EMBL/GenBank/DDBJ databases">
        <title>Unpublished Manusciprt.</title>
        <authorList>
            <person name="Saticioglu I.B."/>
            <person name="Ay H."/>
            <person name="Ajmi N."/>
            <person name="Altun S."/>
            <person name="Duman M."/>
        </authorList>
    </citation>
    <scope>NUCLEOTIDE SEQUENCE</scope>
    <source>
        <strain evidence="2 5">Fl-33</strain>
        <strain evidence="3">Fl-77</strain>
    </source>
</reference>
<keyword evidence="1" id="KW-1133">Transmembrane helix</keyword>
<dbReference type="Proteomes" id="UP001270053">
    <property type="component" value="Unassembled WGS sequence"/>
</dbReference>
<evidence type="ECO:0000256" key="1">
    <source>
        <dbReference type="SAM" id="Phobius"/>
    </source>
</evidence>
<keyword evidence="1" id="KW-0472">Membrane</keyword>
<evidence type="ECO:0000313" key="4">
    <source>
        <dbReference type="Proteomes" id="UP001270053"/>
    </source>
</evidence>
<name>A0AAJ2S5X5_9FLAO</name>
<keyword evidence="5" id="KW-1185">Reference proteome</keyword>
<evidence type="ECO:0000313" key="5">
    <source>
        <dbReference type="Proteomes" id="UP001278738"/>
    </source>
</evidence>
<comment type="caution">
    <text evidence="3">The sequence shown here is derived from an EMBL/GenBank/DDBJ whole genome shotgun (WGS) entry which is preliminary data.</text>
</comment>
<feature type="transmembrane region" description="Helical" evidence="1">
    <location>
        <begin position="134"/>
        <end position="153"/>
    </location>
</feature>
<protein>
    <submittedName>
        <fullName evidence="3">Uncharacterized protein</fullName>
    </submittedName>
</protein>
<dbReference type="Proteomes" id="UP001278738">
    <property type="component" value="Unassembled WGS sequence"/>
</dbReference>
<dbReference type="AlphaFoldDB" id="A0AAJ2S5X5"/>
<gene>
    <name evidence="2" type="ORF">SGQ18_06820</name>
    <name evidence="3" type="ORF">SGQ44_05015</name>
</gene>